<accession>A0ABS8PUZ2</accession>
<proteinExistence type="predicted"/>
<sequence>MRYFLTVACVFLLRLTAPAQDQALYIVPDNALGIKAANLFSEIRLIPLETTSTSYFNNMADFVVTPDRLVFMDNESNSILIFNKEGKFLHKFKKKKYKLGPLQYSYAKNAIFFTSTNKNYTIPFSKVLQMTQKPGNRDFSKYKNIELLYLGNNEQYRVEKQPVPFYALNNLYYMNGRYLVRNSRYNKYAKDTVLYHLDIMNGNTRERSYFPFLNVAKLPTDFDDISINIDRTLNDSTVYLQKNYDNTLYKLVNDSLIPEYRFVFPAANTMPSSFYTTAFRNNIDFSSYKTKYGKAIRAFFNIIDLDKVLFFGMNDNTWGYKRYVFNKNASLLYDLSKITSDSTTCYLPAGIFSKISNYDQDYVYTYVSPSDLIKEKASILSRYNNEPPPFLKELLEQIGKFSNPVIIQLKINPAVK</sequence>
<dbReference type="Pfam" id="PF17170">
    <property type="entry name" value="DUF5128"/>
    <property type="match status" value="1"/>
</dbReference>
<dbReference type="RefSeq" id="WP_231007240.1">
    <property type="nucleotide sequence ID" value="NZ_JAJNEC010000005.1"/>
</dbReference>
<keyword evidence="1" id="KW-0732">Signal</keyword>
<organism evidence="2 3">
    <name type="scientific">Niabella pedocola</name>
    <dbReference type="NCBI Taxonomy" id="1752077"/>
    <lineage>
        <taxon>Bacteria</taxon>
        <taxon>Pseudomonadati</taxon>
        <taxon>Bacteroidota</taxon>
        <taxon>Chitinophagia</taxon>
        <taxon>Chitinophagales</taxon>
        <taxon>Chitinophagaceae</taxon>
        <taxon>Niabella</taxon>
    </lineage>
</organism>
<comment type="caution">
    <text evidence="2">The sequence shown here is derived from an EMBL/GenBank/DDBJ whole genome shotgun (WGS) entry which is preliminary data.</text>
</comment>
<feature type="chain" id="PRO_5046661819" evidence="1">
    <location>
        <begin position="20"/>
        <end position="416"/>
    </location>
</feature>
<dbReference type="Proteomes" id="UP001199816">
    <property type="component" value="Unassembled WGS sequence"/>
</dbReference>
<evidence type="ECO:0000313" key="3">
    <source>
        <dbReference type="Proteomes" id="UP001199816"/>
    </source>
</evidence>
<protein>
    <submittedName>
        <fullName evidence="2">6-bladed beta-propeller</fullName>
    </submittedName>
</protein>
<dbReference type="EMBL" id="JAJNEC010000005">
    <property type="protein sequence ID" value="MCD2424891.1"/>
    <property type="molecule type" value="Genomic_DNA"/>
</dbReference>
<keyword evidence="3" id="KW-1185">Reference proteome</keyword>
<evidence type="ECO:0000313" key="2">
    <source>
        <dbReference type="EMBL" id="MCD2424891.1"/>
    </source>
</evidence>
<evidence type="ECO:0000256" key="1">
    <source>
        <dbReference type="SAM" id="SignalP"/>
    </source>
</evidence>
<gene>
    <name evidence="2" type="ORF">LQ567_19060</name>
</gene>
<feature type="signal peptide" evidence="1">
    <location>
        <begin position="1"/>
        <end position="19"/>
    </location>
</feature>
<reference evidence="2 3" key="1">
    <citation type="submission" date="2021-11" db="EMBL/GenBank/DDBJ databases">
        <title>Genomic of Niabella pedocola.</title>
        <authorList>
            <person name="Wu T."/>
        </authorList>
    </citation>
    <scope>NUCLEOTIDE SEQUENCE [LARGE SCALE GENOMIC DNA]</scope>
    <source>
        <strain evidence="2 3">JCM 31011</strain>
    </source>
</reference>
<name>A0ABS8PUZ2_9BACT</name>